<evidence type="ECO:0000256" key="3">
    <source>
        <dbReference type="ARBA" id="ARBA00023125"/>
    </source>
</evidence>
<reference evidence="9" key="1">
    <citation type="submission" date="2025-08" db="UniProtKB">
        <authorList>
            <consortium name="RefSeq"/>
        </authorList>
    </citation>
    <scope>IDENTIFICATION</scope>
</reference>
<keyword evidence="3" id="KW-0238">DNA-binding</keyword>
<dbReference type="GO" id="GO:0000981">
    <property type="term" value="F:DNA-binding transcription factor activity, RNA polymerase II-specific"/>
    <property type="evidence" value="ECO:0007669"/>
    <property type="project" value="TreeGrafter"/>
</dbReference>
<comment type="subcellular location">
    <subcellularLocation>
        <location evidence="1">Nucleus</location>
    </subcellularLocation>
</comment>
<dbReference type="GO" id="GO:0000978">
    <property type="term" value="F:RNA polymerase II cis-regulatory region sequence-specific DNA binding"/>
    <property type="evidence" value="ECO:0007669"/>
    <property type="project" value="TreeGrafter"/>
</dbReference>
<dbReference type="Proteomes" id="UP000504603">
    <property type="component" value="Unplaced"/>
</dbReference>
<evidence type="ECO:0000256" key="4">
    <source>
        <dbReference type="ARBA" id="ARBA00023163"/>
    </source>
</evidence>
<evidence type="ECO:0000256" key="5">
    <source>
        <dbReference type="ARBA" id="ARBA00023242"/>
    </source>
</evidence>
<dbReference type="InterPro" id="IPR011598">
    <property type="entry name" value="bHLH_dom"/>
</dbReference>
<feature type="domain" description="BHLH" evidence="7">
    <location>
        <begin position="227"/>
        <end position="276"/>
    </location>
</feature>
<gene>
    <name evidence="9" type="primary">LOC111014581</name>
</gene>
<dbReference type="GeneID" id="111014581"/>
<dbReference type="InterPro" id="IPR045239">
    <property type="entry name" value="bHLH95_bHLH"/>
</dbReference>
<feature type="compositionally biased region" description="Basic and acidic residues" evidence="6">
    <location>
        <begin position="200"/>
        <end position="211"/>
    </location>
</feature>
<keyword evidence="8" id="KW-1185">Reference proteome</keyword>
<dbReference type="AlphaFoldDB" id="A0A6J1CU45"/>
<evidence type="ECO:0000259" key="7">
    <source>
        <dbReference type="PROSITE" id="PS50888"/>
    </source>
</evidence>
<dbReference type="InterPro" id="IPR045843">
    <property type="entry name" value="IND-like"/>
</dbReference>
<evidence type="ECO:0000313" key="8">
    <source>
        <dbReference type="Proteomes" id="UP000504603"/>
    </source>
</evidence>
<dbReference type="SUPFAM" id="SSF47459">
    <property type="entry name" value="HLH, helix-loop-helix DNA-binding domain"/>
    <property type="match status" value="1"/>
</dbReference>
<dbReference type="RefSeq" id="XP_022145064.1">
    <property type="nucleotide sequence ID" value="XM_022289372.1"/>
</dbReference>
<feature type="region of interest" description="Disordered" evidence="6">
    <location>
        <begin position="188"/>
        <end position="235"/>
    </location>
</feature>
<dbReference type="PANTHER" id="PTHR16223:SF136">
    <property type="entry name" value="TRANSCRIPTION FACTOR BHLH133-RELATED"/>
    <property type="match status" value="1"/>
</dbReference>
<sequence length="329" mass="36022">MNRGVLQSSVVQQMMGAENPNWWSNNIGGSMRTSTQNQQPAAVTAAAAASSSPFLCPNSPNILFPHYSNSLPFPFPSWCDSQDQLPESWSQLLLGGLAGELDEQKGCMGQFEAKKLLEDWEEEILNSNGHHHHQLDHVKKEQYVYGHGDGGGRVGGRSEDFQLPHKQSWSHMIPASSPQSCVTSFSSNMLDFSNNSPPDSRPRHPLPDRSSECNSNATGGAAKKARVQSSSNQTTFKVRKEKLGDRITALHQLVSPFGKTDTASVLLEAIGYIRFLQSQIEVMFLDEEPKRDLRSRGLCLVPVSCTLQVGSDNGADYWAPAFGGGGSFR</sequence>
<evidence type="ECO:0000256" key="2">
    <source>
        <dbReference type="ARBA" id="ARBA00023015"/>
    </source>
</evidence>
<dbReference type="KEGG" id="mcha:111014581"/>
<keyword evidence="5" id="KW-0539">Nucleus</keyword>
<dbReference type="Gene3D" id="4.10.280.10">
    <property type="entry name" value="Helix-loop-helix DNA-binding domain"/>
    <property type="match status" value="1"/>
</dbReference>
<evidence type="ECO:0000256" key="1">
    <source>
        <dbReference type="ARBA" id="ARBA00004123"/>
    </source>
</evidence>
<evidence type="ECO:0000313" key="9">
    <source>
        <dbReference type="RefSeq" id="XP_022145064.1"/>
    </source>
</evidence>
<keyword evidence="2" id="KW-0805">Transcription regulation</keyword>
<keyword evidence="4" id="KW-0804">Transcription</keyword>
<evidence type="ECO:0000256" key="6">
    <source>
        <dbReference type="SAM" id="MobiDB-lite"/>
    </source>
</evidence>
<dbReference type="OrthoDB" id="1839773at2759"/>
<dbReference type="PROSITE" id="PS50888">
    <property type="entry name" value="BHLH"/>
    <property type="match status" value="1"/>
</dbReference>
<dbReference type="PANTHER" id="PTHR16223">
    <property type="entry name" value="TRANSCRIPTION FACTOR BHLH83-RELATED"/>
    <property type="match status" value="1"/>
</dbReference>
<dbReference type="GO" id="GO:0005634">
    <property type="term" value="C:nucleus"/>
    <property type="evidence" value="ECO:0007669"/>
    <property type="project" value="UniProtKB-SubCell"/>
</dbReference>
<proteinExistence type="predicted"/>
<organism evidence="8 9">
    <name type="scientific">Momordica charantia</name>
    <name type="common">Bitter gourd</name>
    <name type="synonym">Balsam pear</name>
    <dbReference type="NCBI Taxonomy" id="3673"/>
    <lineage>
        <taxon>Eukaryota</taxon>
        <taxon>Viridiplantae</taxon>
        <taxon>Streptophyta</taxon>
        <taxon>Embryophyta</taxon>
        <taxon>Tracheophyta</taxon>
        <taxon>Spermatophyta</taxon>
        <taxon>Magnoliopsida</taxon>
        <taxon>eudicotyledons</taxon>
        <taxon>Gunneridae</taxon>
        <taxon>Pentapetalae</taxon>
        <taxon>rosids</taxon>
        <taxon>fabids</taxon>
        <taxon>Cucurbitales</taxon>
        <taxon>Cucurbitaceae</taxon>
        <taxon>Momordiceae</taxon>
        <taxon>Momordica</taxon>
    </lineage>
</organism>
<accession>A0A6J1CU45</accession>
<dbReference type="CDD" id="cd11393">
    <property type="entry name" value="bHLH_AtbHLH_like"/>
    <property type="match status" value="1"/>
</dbReference>
<protein>
    <submittedName>
        <fullName evidence="9">Transcription factor bHLH68-like</fullName>
    </submittedName>
</protein>
<dbReference type="GO" id="GO:0046983">
    <property type="term" value="F:protein dimerization activity"/>
    <property type="evidence" value="ECO:0007669"/>
    <property type="project" value="InterPro"/>
</dbReference>
<name>A0A6J1CU45_MOMCH</name>
<feature type="compositionally biased region" description="Polar residues" evidence="6">
    <location>
        <begin position="188"/>
        <end position="198"/>
    </location>
</feature>
<dbReference type="InterPro" id="IPR036638">
    <property type="entry name" value="HLH_DNA-bd_sf"/>
</dbReference>